<sequence length="265" mass="28607">MRHRTGLLTLALCAAVAAPQGYAMAQTQAAPAASTTAAQPIPAEIRQALDRMGTALRALTSFQVKAEVTTEDVLENGQKLQSSAPMSFLVRRPDRLAITIDTPHKQRRIFYDGRQLTVFGPKNGYYGSIAAPPTIAGMIKVANDRFGLETPLADLFEWGTTAFPVERIKGALYAGSDLIGGLTCEHYAFHQDEADWQLWIDKASALPCKLVITDTVDPALPQTIAVLQWTPNVQVSDSQFTFTPPADARRIEVGQVATAATGAPK</sequence>
<dbReference type="EMBL" id="FZOS01000010">
    <property type="protein sequence ID" value="SNS61225.1"/>
    <property type="molecule type" value="Genomic_DNA"/>
</dbReference>
<dbReference type="InterPro" id="IPR019207">
    <property type="entry name" value="DUF2092"/>
</dbReference>
<evidence type="ECO:0000313" key="4">
    <source>
        <dbReference type="Proteomes" id="UP000198281"/>
    </source>
</evidence>
<reference evidence="4" key="1">
    <citation type="submission" date="2017-06" db="EMBL/GenBank/DDBJ databases">
        <authorList>
            <person name="Varghese N."/>
            <person name="Submissions S."/>
        </authorList>
    </citation>
    <scope>NUCLEOTIDE SEQUENCE [LARGE SCALE GENOMIC DNA]</scope>
    <source>
        <strain evidence="4">LNB2</strain>
    </source>
</reference>
<dbReference type="InterPro" id="IPR029046">
    <property type="entry name" value="LolA/LolB/LppX"/>
</dbReference>
<organism evidence="3 4">
    <name type="scientific">Edaphosphingomonas laterariae</name>
    <dbReference type="NCBI Taxonomy" id="861865"/>
    <lineage>
        <taxon>Bacteria</taxon>
        <taxon>Pseudomonadati</taxon>
        <taxon>Pseudomonadota</taxon>
        <taxon>Alphaproteobacteria</taxon>
        <taxon>Sphingomonadales</taxon>
        <taxon>Rhizorhabdaceae</taxon>
        <taxon>Edaphosphingomonas</taxon>
    </lineage>
</organism>
<protein>
    <recommendedName>
        <fullName evidence="5">Outer membrane lipoprotein-sorting protein</fullName>
    </recommendedName>
</protein>
<evidence type="ECO:0008006" key="5">
    <source>
        <dbReference type="Google" id="ProtNLM"/>
    </source>
</evidence>
<evidence type="ECO:0000313" key="3">
    <source>
        <dbReference type="EMBL" id="SNS61225.1"/>
    </source>
</evidence>
<dbReference type="Gene3D" id="2.50.20.10">
    <property type="entry name" value="Lipoprotein localisation LolA/LolB/LppX"/>
    <property type="match status" value="1"/>
</dbReference>
<name>A0A239FWW8_9SPHN</name>
<feature type="signal peptide" evidence="2">
    <location>
        <begin position="1"/>
        <end position="25"/>
    </location>
</feature>
<dbReference type="Proteomes" id="UP000198281">
    <property type="component" value="Unassembled WGS sequence"/>
</dbReference>
<evidence type="ECO:0000256" key="1">
    <source>
        <dbReference type="ARBA" id="ARBA00022729"/>
    </source>
</evidence>
<gene>
    <name evidence="3" type="ORF">SAMN06295912_11072</name>
</gene>
<dbReference type="SUPFAM" id="SSF89392">
    <property type="entry name" value="Prokaryotic lipoproteins and lipoprotein localization factors"/>
    <property type="match status" value="1"/>
</dbReference>
<keyword evidence="1 2" id="KW-0732">Signal</keyword>
<dbReference type="AlphaFoldDB" id="A0A239FWW8"/>
<feature type="chain" id="PRO_5013303241" description="Outer membrane lipoprotein-sorting protein" evidence="2">
    <location>
        <begin position="26"/>
        <end position="265"/>
    </location>
</feature>
<proteinExistence type="predicted"/>
<keyword evidence="4" id="KW-1185">Reference proteome</keyword>
<dbReference type="Pfam" id="PF09865">
    <property type="entry name" value="DUF2092"/>
    <property type="match status" value="1"/>
</dbReference>
<accession>A0A239FWW8</accession>
<dbReference type="RefSeq" id="WP_179220804.1">
    <property type="nucleotide sequence ID" value="NZ_FZOS01000010.1"/>
</dbReference>
<evidence type="ECO:0000256" key="2">
    <source>
        <dbReference type="SAM" id="SignalP"/>
    </source>
</evidence>